<dbReference type="SMART" id="SM00858">
    <property type="entry name" value="SAF"/>
    <property type="match status" value="1"/>
</dbReference>
<dbReference type="Gene3D" id="3.90.1210.10">
    <property type="entry name" value="Antifreeze-like/N-acetylneuraminic acid synthase C-terminal domain"/>
    <property type="match status" value="1"/>
</dbReference>
<evidence type="ECO:0000256" key="1">
    <source>
        <dbReference type="SAM" id="MobiDB-lite"/>
    </source>
</evidence>
<dbReference type="Proteomes" id="UP000317648">
    <property type="component" value="Chromosome"/>
</dbReference>
<dbReference type="InterPro" id="IPR031571">
    <property type="entry name" value="RcpC_dom"/>
</dbReference>
<evidence type="ECO:0000313" key="4">
    <source>
        <dbReference type="Proteomes" id="UP000317648"/>
    </source>
</evidence>
<dbReference type="KEGG" id="lcre:Pla8534_58200"/>
<name>A0A518E1L9_9BACT</name>
<dbReference type="Pfam" id="PF16976">
    <property type="entry name" value="RcpC"/>
    <property type="match status" value="1"/>
</dbReference>
<evidence type="ECO:0000313" key="3">
    <source>
        <dbReference type="EMBL" id="QDU97961.1"/>
    </source>
</evidence>
<dbReference type="OrthoDB" id="281109at2"/>
<dbReference type="InterPro" id="IPR017592">
    <property type="entry name" value="Pilus_assmbl_Flp-typ_CpaB"/>
</dbReference>
<dbReference type="Pfam" id="PF08666">
    <property type="entry name" value="SAF"/>
    <property type="match status" value="1"/>
</dbReference>
<keyword evidence="4" id="KW-1185">Reference proteome</keyword>
<feature type="region of interest" description="Disordered" evidence="1">
    <location>
        <begin position="341"/>
        <end position="376"/>
    </location>
</feature>
<dbReference type="AlphaFoldDB" id="A0A518E1L9"/>
<organism evidence="3 4">
    <name type="scientific">Lignipirellula cremea</name>
    <dbReference type="NCBI Taxonomy" id="2528010"/>
    <lineage>
        <taxon>Bacteria</taxon>
        <taxon>Pseudomonadati</taxon>
        <taxon>Planctomycetota</taxon>
        <taxon>Planctomycetia</taxon>
        <taxon>Pirellulales</taxon>
        <taxon>Pirellulaceae</taxon>
        <taxon>Lignipirellula</taxon>
    </lineage>
</organism>
<feature type="domain" description="SAF" evidence="2">
    <location>
        <begin position="40"/>
        <end position="102"/>
    </location>
</feature>
<feature type="region of interest" description="Disordered" evidence="1">
    <location>
        <begin position="302"/>
        <end position="323"/>
    </location>
</feature>
<dbReference type="InterPro" id="IPR013974">
    <property type="entry name" value="SAF"/>
</dbReference>
<reference evidence="3 4" key="1">
    <citation type="submission" date="2019-02" db="EMBL/GenBank/DDBJ databases">
        <title>Deep-cultivation of Planctomycetes and their phenomic and genomic characterization uncovers novel biology.</title>
        <authorList>
            <person name="Wiegand S."/>
            <person name="Jogler M."/>
            <person name="Boedeker C."/>
            <person name="Pinto D."/>
            <person name="Vollmers J."/>
            <person name="Rivas-Marin E."/>
            <person name="Kohn T."/>
            <person name="Peeters S.H."/>
            <person name="Heuer A."/>
            <person name="Rast P."/>
            <person name="Oberbeckmann S."/>
            <person name="Bunk B."/>
            <person name="Jeske O."/>
            <person name="Meyerdierks A."/>
            <person name="Storesund J.E."/>
            <person name="Kallscheuer N."/>
            <person name="Luecker S."/>
            <person name="Lage O.M."/>
            <person name="Pohl T."/>
            <person name="Merkel B.J."/>
            <person name="Hornburger P."/>
            <person name="Mueller R.-W."/>
            <person name="Bruemmer F."/>
            <person name="Labrenz M."/>
            <person name="Spormann A.M."/>
            <person name="Op den Camp H."/>
            <person name="Overmann J."/>
            <person name="Amann R."/>
            <person name="Jetten M.S.M."/>
            <person name="Mascher T."/>
            <person name="Medema M.H."/>
            <person name="Devos D.P."/>
            <person name="Kaster A.-K."/>
            <person name="Ovreas L."/>
            <person name="Rohde M."/>
            <person name="Galperin M.Y."/>
            <person name="Jogler C."/>
        </authorList>
    </citation>
    <scope>NUCLEOTIDE SEQUENCE [LARGE SCALE GENOMIC DNA]</scope>
    <source>
        <strain evidence="3 4">Pla85_3_4</strain>
    </source>
</reference>
<evidence type="ECO:0000259" key="2">
    <source>
        <dbReference type="SMART" id="SM00858"/>
    </source>
</evidence>
<gene>
    <name evidence="3" type="ORF">Pla8534_58200</name>
</gene>
<dbReference type="RefSeq" id="WP_145056793.1">
    <property type="nucleotide sequence ID" value="NZ_CP036433.1"/>
</dbReference>
<dbReference type="EMBL" id="CP036433">
    <property type="protein sequence ID" value="QDU97961.1"/>
    <property type="molecule type" value="Genomic_DNA"/>
</dbReference>
<sequence length="376" mass="39767">MKAKSMMLIVIALVCGLVASIGVSQVVNRKGNAQVQVDQRPILVAMKDIDIGDKMTAENVQLEQWPADRIPEGAVSDIEQLDGQFARARFVKGEFVLQQKIGASLTPPVPDGYRIMPLKVQREYVSNLLKPGDFVDISLYFKKRSAKGGNQEQVSTILTNVRVYEVSGRTELSATEEEAGGNVSSLSVLVTPKQALNLSLAQEIGKLRLLQRSNTDRNELVDVDEVNVASLLGAGPESATERSPDNGDSDFMSFVNQQNGDGGAMAAVPVVAAPVHTMIIFTPEGPMQYDWNNAAELPRQVPLNGASPQLPGANGTKPTALGGLNDLNSLNGLNGSGGLNGGLGSGGTSDSADHDPLSDLEGLNLDDSVAIPVSPN</sequence>
<accession>A0A518E1L9</accession>
<feature type="region of interest" description="Disordered" evidence="1">
    <location>
        <begin position="232"/>
        <end position="255"/>
    </location>
</feature>
<protein>
    <submittedName>
        <fullName evidence="3">SAF domain protein</fullName>
    </submittedName>
</protein>
<dbReference type="CDD" id="cd11614">
    <property type="entry name" value="SAF_CpaB_FlgA_like"/>
    <property type="match status" value="1"/>
</dbReference>
<proteinExistence type="predicted"/>
<dbReference type="NCBIfam" id="TIGR03177">
    <property type="entry name" value="pilus_cpaB"/>
    <property type="match status" value="1"/>
</dbReference>